<evidence type="ECO:0000313" key="1">
    <source>
        <dbReference type="EMBL" id="MBZ9613172.1"/>
    </source>
</evidence>
<dbReference type="EMBL" id="JAERPS020000006">
    <property type="protein sequence ID" value="MBZ9613172.1"/>
    <property type="molecule type" value="Genomic_DNA"/>
</dbReference>
<dbReference type="Gene3D" id="3.40.50.1000">
    <property type="entry name" value="HAD superfamily/HAD-like"/>
    <property type="match status" value="1"/>
</dbReference>
<name>A0ABS7XF33_9GAMM</name>
<dbReference type="Gene3D" id="1.10.150.240">
    <property type="entry name" value="Putative phosphatase, domain 2"/>
    <property type="match status" value="1"/>
</dbReference>
<dbReference type="InterPro" id="IPR023214">
    <property type="entry name" value="HAD_sf"/>
</dbReference>
<dbReference type="InterPro" id="IPR036412">
    <property type="entry name" value="HAD-like_sf"/>
</dbReference>
<protein>
    <submittedName>
        <fullName evidence="1">Uncharacterized protein</fullName>
    </submittedName>
</protein>
<reference evidence="1 2" key="1">
    <citation type="submission" date="2021-08" db="EMBL/GenBank/DDBJ databases">
        <title>Rheinheimera aquimaris sp. nov., isolated from seawater of the East Sea in Korea.</title>
        <authorList>
            <person name="Kim K.H."/>
            <person name="Wenting R."/>
            <person name="Kim K.R."/>
            <person name="Jeon C.O."/>
        </authorList>
    </citation>
    <scope>NUCLEOTIDE SEQUENCE [LARGE SCALE GENOMIC DNA]</scope>
    <source>
        <strain evidence="1 2">MA-13</strain>
    </source>
</reference>
<dbReference type="Proteomes" id="UP000663814">
    <property type="component" value="Unassembled WGS sequence"/>
</dbReference>
<evidence type="ECO:0000313" key="2">
    <source>
        <dbReference type="Proteomes" id="UP000663814"/>
    </source>
</evidence>
<keyword evidence="2" id="KW-1185">Reference proteome</keyword>
<accession>A0ABS7XF33</accession>
<proteinExistence type="predicted"/>
<dbReference type="InterPro" id="IPR023198">
    <property type="entry name" value="PGP-like_dom2"/>
</dbReference>
<dbReference type="RefSeq" id="WP_205311873.1">
    <property type="nucleotide sequence ID" value="NZ_JAERPS020000006.1"/>
</dbReference>
<comment type="caution">
    <text evidence="1">The sequence shown here is derived from an EMBL/GenBank/DDBJ whole genome shotgun (WGS) entry which is preliminary data.</text>
</comment>
<sequence>MGSLRWILQKGGLTLSSAEENRLMQQKNTHYLELIDHITPANLYPGVAALFADLKQHGIKIGLASASKSASVSG</sequence>
<dbReference type="SUPFAM" id="SSF56784">
    <property type="entry name" value="HAD-like"/>
    <property type="match status" value="1"/>
</dbReference>
<organism evidence="1 2">
    <name type="scientific">Rheinheimera maricola</name>
    <dbReference type="NCBI Taxonomy" id="2793282"/>
    <lineage>
        <taxon>Bacteria</taxon>
        <taxon>Pseudomonadati</taxon>
        <taxon>Pseudomonadota</taxon>
        <taxon>Gammaproteobacteria</taxon>
        <taxon>Chromatiales</taxon>
        <taxon>Chromatiaceae</taxon>
        <taxon>Rheinheimera</taxon>
    </lineage>
</organism>
<gene>
    <name evidence="1" type="ORF">I4W93_016400</name>
</gene>